<dbReference type="eggNOG" id="arCOG13559">
    <property type="taxonomic scope" value="Archaea"/>
</dbReference>
<accession>B5IAX9</accession>
<dbReference type="AlphaFoldDB" id="B5IAX9"/>
<keyword evidence="2" id="KW-1185">Reference proteome</keyword>
<evidence type="ECO:0000313" key="2">
    <source>
        <dbReference type="Proteomes" id="UP000001400"/>
    </source>
</evidence>
<reference evidence="1" key="1">
    <citation type="submission" date="2010-02" db="EMBL/GenBank/DDBJ databases">
        <title>Complete sequence of Aciduliprofundum boonei T469.</title>
        <authorList>
            <consortium name="US DOE Joint Genome Institute"/>
            <person name="Lucas S."/>
            <person name="Copeland A."/>
            <person name="Lapidus A."/>
            <person name="Cheng J.-F."/>
            <person name="Bruce D."/>
            <person name="Goodwin L."/>
            <person name="Pitluck S."/>
            <person name="Saunders E."/>
            <person name="Detter J.C."/>
            <person name="Han C."/>
            <person name="Tapia R."/>
            <person name="Land M."/>
            <person name="Hauser L."/>
            <person name="Kyrpides N."/>
            <person name="Mikhailova N."/>
            <person name="Flores G."/>
            <person name="Reysenbach A.-L."/>
            <person name="Woyke T."/>
        </authorList>
    </citation>
    <scope>NUCLEOTIDE SEQUENCE</scope>
    <source>
        <strain evidence="1">T469</strain>
    </source>
</reference>
<evidence type="ECO:0008006" key="3">
    <source>
        <dbReference type="Google" id="ProtNLM"/>
    </source>
</evidence>
<name>B5IAX9_ACIB4</name>
<dbReference type="Proteomes" id="UP000001400">
    <property type="component" value="Chromosome"/>
</dbReference>
<evidence type="ECO:0000313" key="1">
    <source>
        <dbReference type="EMBL" id="ADD09114.1"/>
    </source>
</evidence>
<proteinExistence type="predicted"/>
<dbReference type="InterPro" id="IPR021279">
    <property type="entry name" value="DUF2721"/>
</dbReference>
<organism evidence="1 2">
    <name type="scientific">Aciduliprofundum boonei (strain DSM 19572 / T469)</name>
    <dbReference type="NCBI Taxonomy" id="439481"/>
    <lineage>
        <taxon>Archaea</taxon>
        <taxon>Methanobacteriati</taxon>
        <taxon>Thermoplasmatota</taxon>
        <taxon>DHVE2 group</taxon>
        <taxon>Candidatus Aciduliprofundum</taxon>
    </lineage>
</organism>
<dbReference type="OrthoDB" id="381147at2157"/>
<sequence>MDVVYILQGALAPILLISAVGLLLLGLGNRIGRIIDRIRKFSDEVRGGEVSEERWKIIQVQKNTLSNRLKLCRNAMFFYYLTILFTSVSSIMSFLQFFHHSFGYLAVIALALALSSLFIGIVYALYEVLFTYTAVMQEAKFYLDENR</sequence>
<dbReference type="KEGG" id="abi:Aboo_1306"/>
<gene>
    <name evidence="1" type="ordered locus">Aboo_1306</name>
</gene>
<dbReference type="GeneID" id="8828268"/>
<dbReference type="HOGENOM" id="CLU_1763765_0_0_2"/>
<protein>
    <recommendedName>
        <fullName evidence="3">DUF2721 domain-containing protein</fullName>
    </recommendedName>
</protein>
<dbReference type="Pfam" id="PF11026">
    <property type="entry name" value="DUF2721"/>
    <property type="match status" value="1"/>
</dbReference>
<dbReference type="STRING" id="439481.Aboo_1306"/>
<dbReference type="EMBL" id="CP001941">
    <property type="protein sequence ID" value="ADD09114.1"/>
    <property type="molecule type" value="Genomic_DNA"/>
</dbReference>
<dbReference type="RefSeq" id="WP_008082824.1">
    <property type="nucleotide sequence ID" value="NC_013926.1"/>
</dbReference>